<keyword evidence="2 5" id="KW-0349">Heme</keyword>
<comment type="similarity">
    <text evidence="5">Belongs to the globin family.</text>
</comment>
<dbReference type="GO" id="GO:0020037">
    <property type="term" value="F:heme binding"/>
    <property type="evidence" value="ECO:0007669"/>
    <property type="project" value="InterPro"/>
</dbReference>
<dbReference type="InterPro" id="IPR012292">
    <property type="entry name" value="Globin/Proto"/>
</dbReference>
<protein>
    <submittedName>
        <fullName evidence="7">Globin-3</fullName>
    </submittedName>
</protein>
<evidence type="ECO:0000313" key="7">
    <source>
        <dbReference type="EMBL" id="KAA0193472.1"/>
    </source>
</evidence>
<keyword evidence="4" id="KW-0408">Iron</keyword>
<accession>A0A8E0VM27</accession>
<dbReference type="EMBL" id="LUCM01005004">
    <property type="protein sequence ID" value="KAA0193472.1"/>
    <property type="molecule type" value="Genomic_DNA"/>
</dbReference>
<dbReference type="InterPro" id="IPR044399">
    <property type="entry name" value="Mb-like_M"/>
</dbReference>
<dbReference type="GO" id="GO:0019825">
    <property type="term" value="F:oxygen binding"/>
    <property type="evidence" value="ECO:0007669"/>
    <property type="project" value="InterPro"/>
</dbReference>
<evidence type="ECO:0000256" key="2">
    <source>
        <dbReference type="ARBA" id="ARBA00022617"/>
    </source>
</evidence>
<dbReference type="AlphaFoldDB" id="A0A8E0VM27"/>
<keyword evidence="3" id="KW-0479">Metal-binding</keyword>
<feature type="domain" description="Globin" evidence="6">
    <location>
        <begin position="3"/>
        <end position="149"/>
    </location>
</feature>
<evidence type="ECO:0000259" key="6">
    <source>
        <dbReference type="PROSITE" id="PS01033"/>
    </source>
</evidence>
<evidence type="ECO:0000256" key="3">
    <source>
        <dbReference type="ARBA" id="ARBA00022723"/>
    </source>
</evidence>
<dbReference type="Proteomes" id="UP000728185">
    <property type="component" value="Unassembled WGS sequence"/>
</dbReference>
<dbReference type="GO" id="GO:0046872">
    <property type="term" value="F:metal ion binding"/>
    <property type="evidence" value="ECO:0007669"/>
    <property type="project" value="UniProtKB-KW"/>
</dbReference>
<evidence type="ECO:0000256" key="1">
    <source>
        <dbReference type="ARBA" id="ARBA00022448"/>
    </source>
</evidence>
<gene>
    <name evidence="7" type="ORF">FBUS_03031</name>
</gene>
<dbReference type="CDD" id="cd01040">
    <property type="entry name" value="Mb-like"/>
    <property type="match status" value="1"/>
</dbReference>
<dbReference type="Gene3D" id="1.10.490.10">
    <property type="entry name" value="Globins"/>
    <property type="match status" value="1"/>
</dbReference>
<dbReference type="InterPro" id="IPR000971">
    <property type="entry name" value="Globin"/>
</dbReference>
<comment type="caution">
    <text evidence="7">The sequence shown here is derived from an EMBL/GenBank/DDBJ whole genome shotgun (WGS) entry which is preliminary data.</text>
</comment>
<sequence>MAPLTQQEVDALIAELNPLISDEEKRTALGLKVYDALFSAKPEYMPLFSKLQGLNISNYKQSEGIKYYGRTLVDDLVKFVQAGAQDAEYQKLIDDSIAQHRKRNVNKEQFLSGEAVFINAFKALLQQGNNAESMEKLFKNMIPAIANRI</sequence>
<evidence type="ECO:0000256" key="4">
    <source>
        <dbReference type="ARBA" id="ARBA00023004"/>
    </source>
</evidence>
<proteinExistence type="inferred from homology"/>
<dbReference type="PROSITE" id="PS01033">
    <property type="entry name" value="GLOBIN"/>
    <property type="match status" value="1"/>
</dbReference>
<dbReference type="InterPro" id="IPR009050">
    <property type="entry name" value="Globin-like_sf"/>
</dbReference>
<evidence type="ECO:0000256" key="5">
    <source>
        <dbReference type="RuleBase" id="RU000356"/>
    </source>
</evidence>
<dbReference type="OrthoDB" id="436496at2759"/>
<reference evidence="7" key="1">
    <citation type="submission" date="2019-05" db="EMBL/GenBank/DDBJ databases">
        <title>Annotation for the trematode Fasciolopsis buski.</title>
        <authorList>
            <person name="Choi Y.-J."/>
        </authorList>
    </citation>
    <scope>NUCLEOTIDE SEQUENCE</scope>
    <source>
        <strain evidence="7">HT</strain>
        <tissue evidence="7">Whole worm</tissue>
    </source>
</reference>
<name>A0A8E0VM27_9TREM</name>
<keyword evidence="1 5" id="KW-0813">Transport</keyword>
<evidence type="ECO:0000313" key="8">
    <source>
        <dbReference type="Proteomes" id="UP000728185"/>
    </source>
</evidence>
<dbReference type="Pfam" id="PF00042">
    <property type="entry name" value="Globin"/>
    <property type="match status" value="1"/>
</dbReference>
<dbReference type="SUPFAM" id="SSF46458">
    <property type="entry name" value="Globin-like"/>
    <property type="match status" value="1"/>
</dbReference>
<dbReference type="GO" id="GO:0005344">
    <property type="term" value="F:oxygen carrier activity"/>
    <property type="evidence" value="ECO:0007669"/>
    <property type="project" value="UniProtKB-KW"/>
</dbReference>
<keyword evidence="5" id="KW-0561">Oxygen transport</keyword>
<keyword evidence="8" id="KW-1185">Reference proteome</keyword>
<organism evidence="7 8">
    <name type="scientific">Fasciolopsis buskii</name>
    <dbReference type="NCBI Taxonomy" id="27845"/>
    <lineage>
        <taxon>Eukaryota</taxon>
        <taxon>Metazoa</taxon>
        <taxon>Spiralia</taxon>
        <taxon>Lophotrochozoa</taxon>
        <taxon>Platyhelminthes</taxon>
        <taxon>Trematoda</taxon>
        <taxon>Digenea</taxon>
        <taxon>Plagiorchiida</taxon>
        <taxon>Echinostomata</taxon>
        <taxon>Echinostomatoidea</taxon>
        <taxon>Fasciolidae</taxon>
        <taxon>Fasciolopsis</taxon>
    </lineage>
</organism>